<evidence type="ECO:0000256" key="1">
    <source>
        <dbReference type="SAM" id="SignalP"/>
    </source>
</evidence>
<comment type="caution">
    <text evidence="3">The sequence shown here is derived from an EMBL/GenBank/DDBJ whole genome shotgun (WGS) entry which is preliminary data.</text>
</comment>
<sequence length="110" mass="12421">MKLLILLIVLSSVICREYRPMAGGRFKPDQNDEGLRQAITYAKEHFETSCDGMSGYKWDKIIDVEQQIVNGSNYYISVQLKNGDQIINVQIVVYMPASPPDITITSCSVF</sequence>
<dbReference type="InterPro" id="IPR000010">
    <property type="entry name" value="Cystatin_dom"/>
</dbReference>
<evidence type="ECO:0000313" key="3">
    <source>
        <dbReference type="EMBL" id="CAD8042865.1"/>
    </source>
</evidence>
<dbReference type="OMA" id="DQNDEGL"/>
<keyword evidence="1" id="KW-0732">Signal</keyword>
<organism evidence="3 4">
    <name type="scientific">Paramecium primaurelia</name>
    <dbReference type="NCBI Taxonomy" id="5886"/>
    <lineage>
        <taxon>Eukaryota</taxon>
        <taxon>Sar</taxon>
        <taxon>Alveolata</taxon>
        <taxon>Ciliophora</taxon>
        <taxon>Intramacronucleata</taxon>
        <taxon>Oligohymenophorea</taxon>
        <taxon>Peniculida</taxon>
        <taxon>Parameciidae</taxon>
        <taxon>Paramecium</taxon>
    </lineage>
</organism>
<reference evidence="3" key="1">
    <citation type="submission" date="2021-01" db="EMBL/GenBank/DDBJ databases">
        <authorList>
            <consortium name="Genoscope - CEA"/>
            <person name="William W."/>
        </authorList>
    </citation>
    <scope>NUCLEOTIDE SEQUENCE</scope>
</reference>
<keyword evidence="4" id="KW-1185">Reference proteome</keyword>
<dbReference type="GO" id="GO:0004869">
    <property type="term" value="F:cysteine-type endopeptidase inhibitor activity"/>
    <property type="evidence" value="ECO:0007669"/>
    <property type="project" value="InterPro"/>
</dbReference>
<evidence type="ECO:0000259" key="2">
    <source>
        <dbReference type="Pfam" id="PF00031"/>
    </source>
</evidence>
<feature type="domain" description="Cystatin" evidence="2">
    <location>
        <begin position="29"/>
        <end position="85"/>
    </location>
</feature>
<protein>
    <recommendedName>
        <fullName evidence="2">Cystatin domain-containing protein</fullName>
    </recommendedName>
</protein>
<proteinExistence type="predicted"/>
<dbReference type="AlphaFoldDB" id="A0A8S1JMI8"/>
<name>A0A8S1JMI8_PARPR</name>
<accession>A0A8S1JMI8</accession>
<gene>
    <name evidence="3" type="ORF">PPRIM_AZ9-3.1.T0040080</name>
</gene>
<dbReference type="Pfam" id="PF00031">
    <property type="entry name" value="Cystatin"/>
    <property type="match status" value="1"/>
</dbReference>
<evidence type="ECO:0000313" key="4">
    <source>
        <dbReference type="Proteomes" id="UP000688137"/>
    </source>
</evidence>
<dbReference type="Proteomes" id="UP000688137">
    <property type="component" value="Unassembled WGS sequence"/>
</dbReference>
<feature type="chain" id="PRO_5035809517" description="Cystatin domain-containing protein" evidence="1">
    <location>
        <begin position="16"/>
        <end position="110"/>
    </location>
</feature>
<dbReference type="CDD" id="cd00042">
    <property type="entry name" value="CY"/>
    <property type="match status" value="1"/>
</dbReference>
<feature type="signal peptide" evidence="1">
    <location>
        <begin position="1"/>
        <end position="15"/>
    </location>
</feature>
<dbReference type="EMBL" id="CAJJDM010000001">
    <property type="protein sequence ID" value="CAD8042865.1"/>
    <property type="molecule type" value="Genomic_DNA"/>
</dbReference>